<proteinExistence type="predicted"/>
<evidence type="ECO:0000313" key="1">
    <source>
        <dbReference type="EMBL" id="GLQ21813.1"/>
    </source>
</evidence>
<dbReference type="RefSeq" id="WP_284373765.1">
    <property type="nucleotide sequence ID" value="NZ_BSNJ01000006.1"/>
</dbReference>
<name>A0ABQ5V2R6_9PROT</name>
<comment type="caution">
    <text evidence="1">The sequence shown here is derived from an EMBL/GenBank/DDBJ whole genome shotgun (WGS) entry which is preliminary data.</text>
</comment>
<organism evidence="1 2">
    <name type="scientific">Algimonas porphyrae</name>
    <dbReference type="NCBI Taxonomy" id="1128113"/>
    <lineage>
        <taxon>Bacteria</taxon>
        <taxon>Pseudomonadati</taxon>
        <taxon>Pseudomonadota</taxon>
        <taxon>Alphaproteobacteria</taxon>
        <taxon>Maricaulales</taxon>
        <taxon>Robiginitomaculaceae</taxon>
        <taxon>Algimonas</taxon>
    </lineage>
</organism>
<reference evidence="1" key="2">
    <citation type="submission" date="2023-01" db="EMBL/GenBank/DDBJ databases">
        <title>Draft genome sequence of Algimonas porphyrae strain NBRC 108216.</title>
        <authorList>
            <person name="Sun Q."/>
            <person name="Mori K."/>
        </authorList>
    </citation>
    <scope>NUCLEOTIDE SEQUENCE</scope>
    <source>
        <strain evidence="1">NBRC 108216</strain>
    </source>
</reference>
<protein>
    <submittedName>
        <fullName evidence="1">Uncharacterized protein</fullName>
    </submittedName>
</protein>
<keyword evidence="2" id="KW-1185">Reference proteome</keyword>
<reference evidence="1" key="1">
    <citation type="journal article" date="2014" name="Int. J. Syst. Evol. Microbiol.">
        <title>Complete genome of a new Firmicutes species belonging to the dominant human colonic microbiota ('Ruminococcus bicirculans') reveals two chromosomes and a selective capacity to utilize plant glucans.</title>
        <authorList>
            <consortium name="NISC Comparative Sequencing Program"/>
            <person name="Wegmann U."/>
            <person name="Louis P."/>
            <person name="Goesmann A."/>
            <person name="Henrissat B."/>
            <person name="Duncan S.H."/>
            <person name="Flint H.J."/>
        </authorList>
    </citation>
    <scope>NUCLEOTIDE SEQUENCE</scope>
    <source>
        <strain evidence="1">NBRC 108216</strain>
    </source>
</reference>
<dbReference type="Proteomes" id="UP001161390">
    <property type="component" value="Unassembled WGS sequence"/>
</dbReference>
<sequence length="100" mass="11332">MPIYRCLIEGENFLLDFGDGPERMGFVTTRWIRAASPDDAERQCLAKLKAQGELGTKHPDDTTGLAKVYFREIVELPKRRFARFGKGFGFFPMGEADDTL</sequence>
<accession>A0ABQ5V2R6</accession>
<evidence type="ECO:0000313" key="2">
    <source>
        <dbReference type="Proteomes" id="UP001161390"/>
    </source>
</evidence>
<dbReference type="EMBL" id="BSNJ01000006">
    <property type="protein sequence ID" value="GLQ21813.1"/>
    <property type="molecule type" value="Genomic_DNA"/>
</dbReference>
<gene>
    <name evidence="1" type="ORF">GCM10007854_27680</name>
</gene>